<feature type="region of interest" description="Disordered" evidence="1">
    <location>
        <begin position="1"/>
        <end position="270"/>
    </location>
</feature>
<feature type="compositionally biased region" description="Low complexity" evidence="1">
    <location>
        <begin position="168"/>
        <end position="177"/>
    </location>
</feature>
<protein>
    <submittedName>
        <fullName evidence="2">Uncharacterized protein</fullName>
    </submittedName>
</protein>
<organism evidence="2">
    <name type="scientific">uncultured Thermomicrobiales bacterium</name>
    <dbReference type="NCBI Taxonomy" id="1645740"/>
    <lineage>
        <taxon>Bacteria</taxon>
        <taxon>Pseudomonadati</taxon>
        <taxon>Thermomicrobiota</taxon>
        <taxon>Thermomicrobia</taxon>
        <taxon>Thermomicrobiales</taxon>
        <taxon>environmental samples</taxon>
    </lineage>
</organism>
<feature type="compositionally biased region" description="Basic and acidic residues" evidence="1">
    <location>
        <begin position="202"/>
        <end position="217"/>
    </location>
</feature>
<evidence type="ECO:0000256" key="1">
    <source>
        <dbReference type="SAM" id="MobiDB-lite"/>
    </source>
</evidence>
<feature type="non-terminal residue" evidence="2">
    <location>
        <position position="1"/>
    </location>
</feature>
<feature type="compositionally biased region" description="Basic residues" evidence="1">
    <location>
        <begin position="77"/>
        <end position="87"/>
    </location>
</feature>
<sequence length="270" mass="29055">GHHGSYLPAGPRQRQRDHRQGRRPREDARPDPPRHADQHPDRPRSGGGHDRPGEGTRSRHEGDADARAPVGGQGPAVRRRRSGRPRPRGASPQARQRRERPRLRPAVPGADPDGREAQGAAPAAGEQVPDDDEPARLADRPPAPGQGAGPGHAVPDDAVADEPDQRTGADGAQDPQPGGAGQRHGRTRLDRLRRPVRGTRLRRGDRGGARCPEDGRGDHRRRTQRAQGRRRFHPAGRPFRGPGSGLRPAGRGGQDGRGRGDAPDGDHQSV</sequence>
<feature type="compositionally biased region" description="Basic residues" evidence="1">
    <location>
        <begin position="218"/>
        <end position="234"/>
    </location>
</feature>
<feature type="non-terminal residue" evidence="2">
    <location>
        <position position="270"/>
    </location>
</feature>
<feature type="compositionally biased region" description="Basic and acidic residues" evidence="1">
    <location>
        <begin position="23"/>
        <end position="66"/>
    </location>
</feature>
<reference evidence="2" key="1">
    <citation type="submission" date="2020-02" db="EMBL/GenBank/DDBJ databases">
        <authorList>
            <person name="Meier V. D."/>
        </authorList>
    </citation>
    <scope>NUCLEOTIDE SEQUENCE</scope>
    <source>
        <strain evidence="2">AVDCRST_MAG33</strain>
    </source>
</reference>
<proteinExistence type="predicted"/>
<feature type="compositionally biased region" description="Basic and acidic residues" evidence="1">
    <location>
        <begin position="254"/>
        <end position="270"/>
    </location>
</feature>
<feature type="compositionally biased region" description="Basic residues" evidence="1">
    <location>
        <begin position="13"/>
        <end position="22"/>
    </location>
</feature>
<dbReference type="EMBL" id="CADCWK010000166">
    <property type="protein sequence ID" value="CAA9560540.1"/>
    <property type="molecule type" value="Genomic_DNA"/>
</dbReference>
<name>A0A6J4UWI5_9BACT</name>
<gene>
    <name evidence="2" type="ORF">AVDCRST_MAG33-1636</name>
</gene>
<feature type="compositionally biased region" description="Low complexity" evidence="1">
    <location>
        <begin position="117"/>
        <end position="127"/>
    </location>
</feature>
<accession>A0A6J4UWI5</accession>
<evidence type="ECO:0000313" key="2">
    <source>
        <dbReference type="EMBL" id="CAA9560540.1"/>
    </source>
</evidence>
<dbReference type="AlphaFoldDB" id="A0A6J4UWI5"/>